<evidence type="ECO:0008006" key="5">
    <source>
        <dbReference type="Google" id="ProtNLM"/>
    </source>
</evidence>
<evidence type="ECO:0000313" key="4">
    <source>
        <dbReference type="Proteomes" id="UP001501084"/>
    </source>
</evidence>
<keyword evidence="2" id="KW-0812">Transmembrane</keyword>
<name>A0ABN3B4Z9_9MICO</name>
<feature type="compositionally biased region" description="Low complexity" evidence="1">
    <location>
        <begin position="23"/>
        <end position="33"/>
    </location>
</feature>
<sequence>MKQKPGRASREPRESSLASGWTVAGEPAAAGDPDAVRADPPPGVGADATDVQRAPSRVGDEGARPQAQSESDAIDAVVDADAPERSQISNGALVVLGVFGGLYLLYTWGWFIVAQAYSENNSVTAAGSGIIGGVLQQVVFWAAPFASPLWFFTALVFGRGGRTKLLTILLLIGAVVLVPLPMLIERGV</sequence>
<keyword evidence="2" id="KW-1133">Transmembrane helix</keyword>
<comment type="caution">
    <text evidence="3">The sequence shown here is derived from an EMBL/GenBank/DDBJ whole genome shotgun (WGS) entry which is preliminary data.</text>
</comment>
<evidence type="ECO:0000256" key="2">
    <source>
        <dbReference type="SAM" id="Phobius"/>
    </source>
</evidence>
<feature type="region of interest" description="Disordered" evidence="1">
    <location>
        <begin position="1"/>
        <end position="73"/>
    </location>
</feature>
<feature type="transmembrane region" description="Helical" evidence="2">
    <location>
        <begin position="165"/>
        <end position="184"/>
    </location>
</feature>
<proteinExistence type="predicted"/>
<organism evidence="3 4">
    <name type="scientific">Leucobacter alluvii</name>
    <dbReference type="NCBI Taxonomy" id="340321"/>
    <lineage>
        <taxon>Bacteria</taxon>
        <taxon>Bacillati</taxon>
        <taxon>Actinomycetota</taxon>
        <taxon>Actinomycetes</taxon>
        <taxon>Micrococcales</taxon>
        <taxon>Microbacteriaceae</taxon>
        <taxon>Leucobacter</taxon>
    </lineage>
</organism>
<protein>
    <recommendedName>
        <fullName evidence="5">DNA polymerase III subunit gamma/tau</fullName>
    </recommendedName>
</protein>
<gene>
    <name evidence="3" type="ORF">GCM10009786_09800</name>
</gene>
<feature type="transmembrane region" description="Helical" evidence="2">
    <location>
        <begin position="93"/>
        <end position="118"/>
    </location>
</feature>
<feature type="transmembrane region" description="Helical" evidence="2">
    <location>
        <begin position="138"/>
        <end position="158"/>
    </location>
</feature>
<evidence type="ECO:0000256" key="1">
    <source>
        <dbReference type="SAM" id="MobiDB-lite"/>
    </source>
</evidence>
<dbReference type="EMBL" id="BAAAOP010000005">
    <property type="protein sequence ID" value="GAA2186955.1"/>
    <property type="molecule type" value="Genomic_DNA"/>
</dbReference>
<accession>A0ABN3B4Z9</accession>
<keyword evidence="4" id="KW-1185">Reference proteome</keyword>
<reference evidence="3 4" key="1">
    <citation type="journal article" date="2019" name="Int. J. Syst. Evol. Microbiol.">
        <title>The Global Catalogue of Microorganisms (GCM) 10K type strain sequencing project: providing services to taxonomists for standard genome sequencing and annotation.</title>
        <authorList>
            <consortium name="The Broad Institute Genomics Platform"/>
            <consortium name="The Broad Institute Genome Sequencing Center for Infectious Disease"/>
            <person name="Wu L."/>
            <person name="Ma J."/>
        </authorList>
    </citation>
    <scope>NUCLEOTIDE SEQUENCE [LARGE SCALE GENOMIC DNA]</scope>
    <source>
        <strain evidence="3 4">JCM 14919</strain>
    </source>
</reference>
<keyword evidence="2" id="KW-0472">Membrane</keyword>
<dbReference type="RefSeq" id="WP_346057596.1">
    <property type="nucleotide sequence ID" value="NZ_BAAAOP010000005.1"/>
</dbReference>
<evidence type="ECO:0000313" key="3">
    <source>
        <dbReference type="EMBL" id="GAA2186955.1"/>
    </source>
</evidence>
<dbReference type="Proteomes" id="UP001501084">
    <property type="component" value="Unassembled WGS sequence"/>
</dbReference>